<dbReference type="EMBL" id="LR797099">
    <property type="protein sequence ID" value="CAB4186885.1"/>
    <property type="molecule type" value="Genomic_DNA"/>
</dbReference>
<dbReference type="EMBL" id="LR796776">
    <property type="protein sequence ID" value="CAB4165885.1"/>
    <property type="molecule type" value="Genomic_DNA"/>
</dbReference>
<dbReference type="InterPro" id="IPR020818">
    <property type="entry name" value="Chaperonin_GroES"/>
</dbReference>
<evidence type="ECO:0000313" key="2">
    <source>
        <dbReference type="EMBL" id="CAB4163875.1"/>
    </source>
</evidence>
<evidence type="ECO:0000313" key="5">
    <source>
        <dbReference type="EMBL" id="CAB4221465.1"/>
    </source>
</evidence>
<protein>
    <submittedName>
        <fullName evidence="2">GroES chaperonin family</fullName>
    </submittedName>
</protein>
<dbReference type="EMBL" id="LR797502">
    <property type="protein sequence ID" value="CAB4221465.1"/>
    <property type="molecule type" value="Genomic_DNA"/>
</dbReference>
<accession>A0A6J5P3Y8</accession>
<keyword evidence="1" id="KW-0143">Chaperone</keyword>
<gene>
    <name evidence="4" type="ORF">UFOVP1146_231</name>
    <name evidence="5" type="ORF">UFOVP1638_334</name>
    <name evidence="2" type="ORF">UFOVP812_144</name>
    <name evidence="3" type="ORF">UFOVP818_421</name>
</gene>
<dbReference type="InterPro" id="IPR011032">
    <property type="entry name" value="GroES-like_sf"/>
</dbReference>
<evidence type="ECO:0000313" key="3">
    <source>
        <dbReference type="EMBL" id="CAB4165885.1"/>
    </source>
</evidence>
<sequence length="121" mass="13376">MNKFAYAPHRISQSQLRALKDTVLVADMVFTERFTTGGIVLPGDNGKSSGIRPRWGKVYSTGPEQQDVSTGQWVCVAHGRWTRGVDIEDDNGKTTIRKIDPKDILLVSDTLPNDDTMGDNV</sequence>
<dbReference type="SUPFAM" id="SSF50129">
    <property type="entry name" value="GroES-like"/>
    <property type="match status" value="1"/>
</dbReference>
<name>A0A6J5P3Y8_9CAUD</name>
<organism evidence="2">
    <name type="scientific">uncultured Caudovirales phage</name>
    <dbReference type="NCBI Taxonomy" id="2100421"/>
    <lineage>
        <taxon>Viruses</taxon>
        <taxon>Duplodnaviria</taxon>
        <taxon>Heunggongvirae</taxon>
        <taxon>Uroviricota</taxon>
        <taxon>Caudoviricetes</taxon>
        <taxon>Peduoviridae</taxon>
        <taxon>Maltschvirus</taxon>
        <taxon>Maltschvirus maltsch</taxon>
    </lineage>
</organism>
<evidence type="ECO:0000256" key="1">
    <source>
        <dbReference type="ARBA" id="ARBA00023186"/>
    </source>
</evidence>
<dbReference type="EMBL" id="LR796758">
    <property type="protein sequence ID" value="CAB4163875.1"/>
    <property type="molecule type" value="Genomic_DNA"/>
</dbReference>
<dbReference type="GO" id="GO:0005524">
    <property type="term" value="F:ATP binding"/>
    <property type="evidence" value="ECO:0007669"/>
    <property type="project" value="InterPro"/>
</dbReference>
<dbReference type="InterPro" id="IPR037124">
    <property type="entry name" value="Chaperonin_GroES_sf"/>
</dbReference>
<dbReference type="Pfam" id="PF00166">
    <property type="entry name" value="Cpn10"/>
    <property type="match status" value="1"/>
</dbReference>
<dbReference type="GO" id="GO:0044183">
    <property type="term" value="F:protein folding chaperone"/>
    <property type="evidence" value="ECO:0007669"/>
    <property type="project" value="InterPro"/>
</dbReference>
<evidence type="ECO:0000313" key="4">
    <source>
        <dbReference type="EMBL" id="CAB4186885.1"/>
    </source>
</evidence>
<proteinExistence type="predicted"/>
<reference evidence="2" key="1">
    <citation type="submission" date="2020-04" db="EMBL/GenBank/DDBJ databases">
        <authorList>
            <person name="Chiriac C."/>
            <person name="Salcher M."/>
            <person name="Ghai R."/>
            <person name="Kavagutti S V."/>
        </authorList>
    </citation>
    <scope>NUCLEOTIDE SEQUENCE</scope>
</reference>
<dbReference type="Gene3D" id="2.30.33.40">
    <property type="entry name" value="GroES chaperonin"/>
    <property type="match status" value="1"/>
</dbReference>